<dbReference type="PROSITE" id="PS50004">
    <property type="entry name" value="C2"/>
    <property type="match status" value="1"/>
</dbReference>
<reference evidence="4 5" key="1">
    <citation type="submission" date="2024-04" db="EMBL/GenBank/DDBJ databases">
        <title>Tritrichomonas musculus Genome.</title>
        <authorList>
            <person name="Alves-Ferreira E."/>
            <person name="Grigg M."/>
            <person name="Lorenzi H."/>
            <person name="Galac M."/>
        </authorList>
    </citation>
    <scope>NUCLEOTIDE SEQUENCE [LARGE SCALE GENOMIC DNA]</scope>
    <source>
        <strain evidence="4 5">EAF2021</strain>
    </source>
</reference>
<keyword evidence="1" id="KW-0479">Metal-binding</keyword>
<dbReference type="Pfam" id="PF00168">
    <property type="entry name" value="C2"/>
    <property type="match status" value="1"/>
</dbReference>
<accession>A0ABR2H8K0</accession>
<dbReference type="EMBL" id="JAPFFF010000039">
    <property type="protein sequence ID" value="KAK8842082.1"/>
    <property type="molecule type" value="Genomic_DNA"/>
</dbReference>
<evidence type="ECO:0000256" key="1">
    <source>
        <dbReference type="ARBA" id="ARBA00022723"/>
    </source>
</evidence>
<comment type="caution">
    <text evidence="4">The sequence shown here is derived from an EMBL/GenBank/DDBJ whole genome shotgun (WGS) entry which is preliminary data.</text>
</comment>
<dbReference type="PANTHER" id="PTHR45911:SF4">
    <property type="entry name" value="MULTIPLE C2 AND TRANSMEMBRANE DOMAIN-CONTAINING PROTEIN"/>
    <property type="match status" value="1"/>
</dbReference>
<dbReference type="PANTHER" id="PTHR45911">
    <property type="entry name" value="C2 DOMAIN-CONTAINING PROTEIN"/>
    <property type="match status" value="1"/>
</dbReference>
<evidence type="ECO:0000256" key="2">
    <source>
        <dbReference type="ARBA" id="ARBA00022837"/>
    </source>
</evidence>
<keyword evidence="2" id="KW-0106">Calcium</keyword>
<sequence length="466" mass="52744">MITAVRLHLKVVEAYQLAELSSENHIYPYCLIQVSNSSDIKRTKVAERTTAPTWNQEFYFTVRNPNTDSLKVFIKDFTRLRSHSVMSTLALRLNKFPLGELYDQWFKLTPVKGVLRGGMIHLMITIDPLYAPKRQFALKKLDENVGENKEEEEDVKEATIKVHEPLSPPKTIVPVIKSPSSGRSSSILKVSTDFGTMVDTEDPNKVKISKNEFDSINESPAKMFTIEILDDIILDRDGFGPHWALARIARTVAIKACDFFTDFAGIGFEEAINKFTLSMRDFLLPSNHDISRNRINAEKDDELGPLYKVFFEAFDKSIAALRRKLTLTEARKAINEVLVQIDLIRQDQKADQDFMMIKNAMEGATQSCENRNQNYIYSMTKGIDWKSLGVSAALASLAISSMEHAMNCYICNSFGSRIRLSKRPLNLNVNLTVLKTDQQPEPPNKRSNLPPIAPLNKLSAPRLIPV</sequence>
<proteinExistence type="predicted"/>
<feature type="domain" description="C2" evidence="3">
    <location>
        <begin position="1"/>
        <end position="106"/>
    </location>
</feature>
<dbReference type="InterPro" id="IPR035892">
    <property type="entry name" value="C2_domain_sf"/>
</dbReference>
<dbReference type="CDD" id="cd00030">
    <property type="entry name" value="C2"/>
    <property type="match status" value="1"/>
</dbReference>
<dbReference type="Gene3D" id="2.60.40.150">
    <property type="entry name" value="C2 domain"/>
    <property type="match status" value="1"/>
</dbReference>
<evidence type="ECO:0000313" key="5">
    <source>
        <dbReference type="Proteomes" id="UP001470230"/>
    </source>
</evidence>
<keyword evidence="5" id="KW-1185">Reference proteome</keyword>
<dbReference type="Proteomes" id="UP001470230">
    <property type="component" value="Unassembled WGS sequence"/>
</dbReference>
<dbReference type="SMART" id="SM00239">
    <property type="entry name" value="C2"/>
    <property type="match status" value="1"/>
</dbReference>
<name>A0ABR2H8K0_9EUKA</name>
<evidence type="ECO:0000259" key="3">
    <source>
        <dbReference type="PROSITE" id="PS50004"/>
    </source>
</evidence>
<evidence type="ECO:0000313" key="4">
    <source>
        <dbReference type="EMBL" id="KAK8842082.1"/>
    </source>
</evidence>
<dbReference type="InterPro" id="IPR000008">
    <property type="entry name" value="C2_dom"/>
</dbReference>
<gene>
    <name evidence="4" type="ORF">M9Y10_026304</name>
</gene>
<dbReference type="SUPFAM" id="SSF49562">
    <property type="entry name" value="C2 domain (Calcium/lipid-binding domain, CaLB)"/>
    <property type="match status" value="1"/>
</dbReference>
<organism evidence="4 5">
    <name type="scientific">Tritrichomonas musculus</name>
    <dbReference type="NCBI Taxonomy" id="1915356"/>
    <lineage>
        <taxon>Eukaryota</taxon>
        <taxon>Metamonada</taxon>
        <taxon>Parabasalia</taxon>
        <taxon>Tritrichomonadida</taxon>
        <taxon>Tritrichomonadidae</taxon>
        <taxon>Tritrichomonas</taxon>
    </lineage>
</organism>
<protein>
    <submittedName>
        <fullName evidence="4">Protein Aster-C</fullName>
    </submittedName>
</protein>